<comment type="caution">
    <text evidence="1">The sequence shown here is derived from an EMBL/GenBank/DDBJ whole genome shotgun (WGS) entry which is preliminary data.</text>
</comment>
<feature type="non-terminal residue" evidence="1">
    <location>
        <position position="61"/>
    </location>
</feature>
<organism evidence="1 2">
    <name type="scientific">Prorocentrum cordatum</name>
    <dbReference type="NCBI Taxonomy" id="2364126"/>
    <lineage>
        <taxon>Eukaryota</taxon>
        <taxon>Sar</taxon>
        <taxon>Alveolata</taxon>
        <taxon>Dinophyceae</taxon>
        <taxon>Prorocentrales</taxon>
        <taxon>Prorocentraceae</taxon>
        <taxon>Prorocentrum</taxon>
    </lineage>
</organism>
<sequence>EPAAASVLAGDPTSPAICAAVVWRRAWVADAGGGIGLVKLRQGGGLRREQRGVKVSAAAYQ</sequence>
<evidence type="ECO:0000313" key="2">
    <source>
        <dbReference type="Proteomes" id="UP001189429"/>
    </source>
</evidence>
<keyword evidence="2" id="KW-1185">Reference proteome</keyword>
<dbReference type="Proteomes" id="UP001189429">
    <property type="component" value="Unassembled WGS sequence"/>
</dbReference>
<protein>
    <recommendedName>
        <fullName evidence="3">Subtilisin</fullName>
    </recommendedName>
</protein>
<accession>A0ABN9YAR0</accession>
<gene>
    <name evidence="1" type="ORF">PCOR1329_LOCUS83103</name>
</gene>
<proteinExistence type="predicted"/>
<dbReference type="EMBL" id="CAUYUJ010022011">
    <property type="protein sequence ID" value="CAK0908421.1"/>
    <property type="molecule type" value="Genomic_DNA"/>
</dbReference>
<evidence type="ECO:0008006" key="3">
    <source>
        <dbReference type="Google" id="ProtNLM"/>
    </source>
</evidence>
<feature type="non-terminal residue" evidence="1">
    <location>
        <position position="1"/>
    </location>
</feature>
<evidence type="ECO:0000313" key="1">
    <source>
        <dbReference type="EMBL" id="CAK0908421.1"/>
    </source>
</evidence>
<reference evidence="1" key="1">
    <citation type="submission" date="2023-10" db="EMBL/GenBank/DDBJ databases">
        <authorList>
            <person name="Chen Y."/>
            <person name="Shah S."/>
            <person name="Dougan E. K."/>
            <person name="Thang M."/>
            <person name="Chan C."/>
        </authorList>
    </citation>
    <scope>NUCLEOTIDE SEQUENCE [LARGE SCALE GENOMIC DNA]</scope>
</reference>
<name>A0ABN9YAR0_9DINO</name>